<feature type="region of interest" description="Disordered" evidence="9">
    <location>
        <begin position="441"/>
        <end position="496"/>
    </location>
</feature>
<keyword evidence="8" id="KW-0175">Coiled coil</keyword>
<organism evidence="11">
    <name type="scientific">Ascaris suum</name>
    <name type="common">Pig roundworm</name>
    <name type="synonym">Ascaris lumbricoides</name>
    <dbReference type="NCBI Taxonomy" id="6253"/>
    <lineage>
        <taxon>Eukaryota</taxon>
        <taxon>Metazoa</taxon>
        <taxon>Ecdysozoa</taxon>
        <taxon>Nematoda</taxon>
        <taxon>Chromadorea</taxon>
        <taxon>Rhabditida</taxon>
        <taxon>Spirurina</taxon>
        <taxon>Ascaridomorpha</taxon>
        <taxon>Ascaridoidea</taxon>
        <taxon>Ascarididae</taxon>
        <taxon>Ascaris</taxon>
    </lineage>
</organism>
<evidence type="ECO:0000313" key="11">
    <source>
        <dbReference type="EMBL" id="ADY41087.1"/>
    </source>
</evidence>
<keyword evidence="4" id="KW-0256">Endoplasmic reticulum</keyword>
<dbReference type="GO" id="GO:0023041">
    <property type="term" value="P:neuronal signal transduction"/>
    <property type="evidence" value="ECO:0007669"/>
    <property type="project" value="InterPro"/>
</dbReference>
<evidence type="ECO:0000256" key="7">
    <source>
        <dbReference type="ARBA" id="ARBA00023242"/>
    </source>
</evidence>
<dbReference type="InterPro" id="IPR019130">
    <property type="entry name" value="Macoilin"/>
</dbReference>
<evidence type="ECO:0000256" key="8">
    <source>
        <dbReference type="SAM" id="Coils"/>
    </source>
</evidence>
<evidence type="ECO:0000256" key="5">
    <source>
        <dbReference type="ARBA" id="ARBA00022989"/>
    </source>
</evidence>
<dbReference type="GO" id="GO:0006935">
    <property type="term" value="P:chemotaxis"/>
    <property type="evidence" value="ECO:0007669"/>
    <property type="project" value="TreeGrafter"/>
</dbReference>
<evidence type="ECO:0000256" key="4">
    <source>
        <dbReference type="ARBA" id="ARBA00022824"/>
    </source>
</evidence>
<feature type="transmembrane region" description="Helical" evidence="10">
    <location>
        <begin position="106"/>
        <end position="128"/>
    </location>
</feature>
<comment type="subcellular location">
    <subcellularLocation>
        <location evidence="1">Nucleus membrane</location>
        <topology evidence="1">Multi-pass membrane protein</topology>
    </subcellularLocation>
    <subcellularLocation>
        <location evidence="2">Rough endoplasmic reticulum membrane</location>
        <topology evidence="2">Multi-pass membrane protein</topology>
    </subcellularLocation>
</comment>
<evidence type="ECO:0000256" key="2">
    <source>
        <dbReference type="ARBA" id="ARBA00004269"/>
    </source>
</evidence>
<accession>F1KT83</accession>
<feature type="compositionally biased region" description="Low complexity" evidence="9">
    <location>
        <begin position="334"/>
        <end position="350"/>
    </location>
</feature>
<feature type="compositionally biased region" description="Acidic residues" evidence="9">
    <location>
        <begin position="442"/>
        <end position="453"/>
    </location>
</feature>
<protein>
    <submittedName>
        <fullName evidence="11">Macoilin</fullName>
    </submittedName>
</protein>
<dbReference type="Pfam" id="PF09726">
    <property type="entry name" value="Macoilin"/>
    <property type="match status" value="2"/>
</dbReference>
<dbReference type="EMBL" id="JI165476">
    <property type="protein sequence ID" value="ADY41087.1"/>
    <property type="molecule type" value="mRNA"/>
</dbReference>
<dbReference type="GO" id="GO:0031965">
    <property type="term" value="C:nuclear membrane"/>
    <property type="evidence" value="ECO:0007669"/>
    <property type="project" value="UniProtKB-SubCell"/>
</dbReference>
<keyword evidence="5 10" id="KW-1133">Transmembrane helix</keyword>
<evidence type="ECO:0000256" key="10">
    <source>
        <dbReference type="SAM" id="Phobius"/>
    </source>
</evidence>
<dbReference type="PANTHER" id="PTHR13289:SF6">
    <property type="entry name" value="MACOILIN"/>
    <property type="match status" value="1"/>
</dbReference>
<keyword evidence="3 10" id="KW-0812">Transmembrane</keyword>
<dbReference type="AlphaFoldDB" id="F1KT83"/>
<evidence type="ECO:0000256" key="3">
    <source>
        <dbReference type="ARBA" id="ARBA00022692"/>
    </source>
</evidence>
<dbReference type="GO" id="GO:0008017">
    <property type="term" value="F:microtubule binding"/>
    <property type="evidence" value="ECO:0007669"/>
    <property type="project" value="TreeGrafter"/>
</dbReference>
<dbReference type="GO" id="GO:0030867">
    <property type="term" value="C:rough endoplasmic reticulum membrane"/>
    <property type="evidence" value="ECO:0007669"/>
    <property type="project" value="UniProtKB-SubCell"/>
</dbReference>
<reference evidence="11" key="1">
    <citation type="journal article" date="2011" name="Genome Res.">
        <title>Deep small RNA sequencing from the nematode Ascaris reveals conservation, functional diversification, and novel developmental profiles.</title>
        <authorList>
            <person name="Wang J."/>
            <person name="Czech B."/>
            <person name="Crunk A."/>
            <person name="Wallace A."/>
            <person name="Mitreva M."/>
            <person name="Hannon G.J."/>
            <person name="Davis R.E."/>
        </authorList>
    </citation>
    <scope>NUCLEOTIDE SEQUENCE</scope>
</reference>
<feature type="region of interest" description="Disordered" evidence="9">
    <location>
        <begin position="334"/>
        <end position="397"/>
    </location>
</feature>
<evidence type="ECO:0000256" key="9">
    <source>
        <dbReference type="SAM" id="MobiDB-lite"/>
    </source>
</evidence>
<evidence type="ECO:0000256" key="6">
    <source>
        <dbReference type="ARBA" id="ARBA00023136"/>
    </source>
</evidence>
<sequence>MMKRSTRSIDVPKLRRNMKNRSRIAETMCCGYLSGFAYVKLLVLWLVCIALDLLIGFRFELLYPVWLLIRNCYDSFRFQGLVSSLQYSAFSAFFVCATATTDLICFVLLPVQLLLFLASTYVWVQFVWHTAERGVGSTQVLLWVALVSFEYNCRYRGDSPLYLLRGTTFAWTLNVVTGGVLSSWLGLRDSPSSGGASESGGTVSARECSSRAFSSSSVLGGFGVALTAAFAHSSSLTSDLCRPFAAHCIGYPVVTLGFGLKTYMSLWRFKRRQREVSRENEVYGRLLVEALPSIYEGPKVYPQCNTAAIQDHESAIDYETELLPSLAICASPSSGSALSSQRKSSRAGSSWKQNGCKQINAKRIPSHSNGSLLSSRKDQTNHNANDDDDTASTASVSGTSRMSLWRLAWDVILMAFSLLTGGGGESASSSLDDRISLSSNEIESEEEMMEQEETSSQPDDLPVASSRLLSQQRSNNAKKSKGSCTRVKGGRTRARNMHPQSEYVLGSVPTGPSLSSPSLSASCSLNNNLLNLTTGGTANEKQLYSPSSALSPTNNYQNSGGSALGNSIFIGTTQSVAPIANKVGDDYVTLEEVEALKGELRAARCQETDLRYLLQQAINAEKQAKGELAQLKMKHEQTDNKLSNLVKAREQDKCSMQLLEKRLIEAHAKKNELEKRLIEAHAKKNELEKELNAERRSKLKEEHAAARALAAAQSIKNVDCGEACKARKADLEREIRATRRDLKAKEELTSVYEEQLRQLREFKDNNDLQELQSTLASLRDKNHHLEQSLSAENRLKQDLFRVLTETRSQTEMLQQQLRAKDLELMELRQRLSNEANDTCKISPTGNSRGAVQALNSSSGVRCGGPSGGGSLLSPVVNGAGGALKMSSSVNTEQNMELLTAALSSAASSAYLPYSFGGHGSGNEHLLFDATVSAGGPGVNAPSSTPAPAISVTANASGSADSLRFSNTSKFCVPSAPNSASVRST</sequence>
<keyword evidence="7" id="KW-0539">Nucleus</keyword>
<feature type="transmembrane region" description="Helical" evidence="10">
    <location>
        <begin position="44"/>
        <end position="69"/>
    </location>
</feature>
<name>F1KT83_ASCSU</name>
<proteinExistence type="evidence at transcript level"/>
<feature type="coiled-coil region" evidence="8">
    <location>
        <begin position="614"/>
        <end position="837"/>
    </location>
</feature>
<evidence type="ECO:0000256" key="1">
    <source>
        <dbReference type="ARBA" id="ARBA00004232"/>
    </source>
</evidence>
<keyword evidence="6 10" id="KW-0472">Membrane</keyword>
<dbReference type="PANTHER" id="PTHR13289">
    <property type="entry name" value="PROTEIN PHOSPHATASE 1-BINDING PROTEIN BIFOCAL"/>
    <property type="match status" value="1"/>
</dbReference>
<feature type="transmembrane region" description="Helical" evidence="10">
    <location>
        <begin position="81"/>
        <end position="100"/>
    </location>
</feature>